<organism evidence="2 3">
    <name type="scientific">Panagrellus redivivus</name>
    <name type="common">Microworm</name>
    <dbReference type="NCBI Taxonomy" id="6233"/>
    <lineage>
        <taxon>Eukaryota</taxon>
        <taxon>Metazoa</taxon>
        <taxon>Ecdysozoa</taxon>
        <taxon>Nematoda</taxon>
        <taxon>Chromadorea</taxon>
        <taxon>Rhabditida</taxon>
        <taxon>Tylenchina</taxon>
        <taxon>Panagrolaimomorpha</taxon>
        <taxon>Panagrolaimoidea</taxon>
        <taxon>Panagrolaimidae</taxon>
        <taxon>Panagrellus</taxon>
    </lineage>
</organism>
<dbReference type="WBParaSite" id="Pan_g10261.t1">
    <property type="protein sequence ID" value="Pan_g10261.t1"/>
    <property type="gene ID" value="Pan_g10261"/>
</dbReference>
<proteinExistence type="predicted"/>
<accession>A0A7E4UMN2</accession>
<feature type="compositionally biased region" description="Polar residues" evidence="1">
    <location>
        <begin position="653"/>
        <end position="663"/>
    </location>
</feature>
<sequence length="912" mass="101528">MLSRLQIFDIMSSNIIAVLDQDLTTILLTPTEPILVRSNCSTPEAAASSLRKAAPPAEVKIALVMFAAQTFEFRQRTVKALRHEGYTNIESIDFRSIALSSTISDMPLKCEIGEPVFVNYTTEYIASFDNYGFSVIKKCEKGWQLFDINQNPVNALSKYPSTRNIVIYKNAPKAIKEEVKKLFPGLKLHFCKGFRQNDNIAYMRSRVNKTLLSGNEVLPFCSVKLTVSFSNTIESIMLTSRVPPFTIKRKIDVGDAPQVTIYGSSVGPNPSIFEMKKLSFKDKAFRNVLITVDVDKTLIPVVTMKVVSTYKPRNYETPVIYSAWMQNDKYFLFANCEDRVSNDGVYTTVADIITHIKKSSSVTATKAVYCLYACGNTIRQLQEFRDTFAAAEEYPPVKLLCSDSMTLSLSFDRAEISVMPGQTVVLMSPNVVYVVQRYGELLKGVDMIVDTWFKVIPYTETADVIVGNAKTLNVIQYRGVDYSESVQKFNTPKDAKAVRFTISVKSACDITVTMDVIDETEVTQQPKKAIDNPKQQTSTVNFLIQFGTKCKTVALGEQKPPCKVKKEFDIGDAAEVMVRAYFRDKVHSTATVETLKFKKSAFRKVLITVNINQDYAMELKLQTASTYKPIVQPTVTVSAKQSVDKTVDVTLPLSPSNDAASGTKSRSQLRRQARRNAAKNAIAEKPPNESTAAAETQDNQVNTNREITTLTFTSDNRVLIEAGETYTGDKELLAYVHLESGKAPEVGQKAFDALKEYPGFVFYDVTRLMAADFDPDHPDPSWHFKTTRDFDGKVLVHGDDELVTLPIVLFGFIVKCIQNNIKEHQKSDVPILGILLPAGSDDDKVHVLGDDGVVTLPIVLFGMIVKCTLIYIKEHMKSDVPLLGIRLPAGSVISEDDLKTISPLIGVELVQL</sequence>
<evidence type="ECO:0000313" key="3">
    <source>
        <dbReference type="WBParaSite" id="Pan_g10261.t1"/>
    </source>
</evidence>
<name>A0A7E4UMN2_PANRE</name>
<reference evidence="2" key="1">
    <citation type="journal article" date="2013" name="Genetics">
        <title>The draft genome and transcriptome of Panagrellus redivivus are shaped by the harsh demands of a free-living lifestyle.</title>
        <authorList>
            <person name="Srinivasan J."/>
            <person name="Dillman A.R."/>
            <person name="Macchietto M.G."/>
            <person name="Heikkinen L."/>
            <person name="Lakso M."/>
            <person name="Fracchia K.M."/>
            <person name="Antoshechkin I."/>
            <person name="Mortazavi A."/>
            <person name="Wong G."/>
            <person name="Sternberg P.W."/>
        </authorList>
    </citation>
    <scope>NUCLEOTIDE SEQUENCE [LARGE SCALE GENOMIC DNA]</scope>
    <source>
        <strain evidence="2">MT8872</strain>
    </source>
</reference>
<evidence type="ECO:0000313" key="2">
    <source>
        <dbReference type="Proteomes" id="UP000492821"/>
    </source>
</evidence>
<feature type="compositionally biased region" description="Basic residues" evidence="1">
    <location>
        <begin position="667"/>
        <end position="677"/>
    </location>
</feature>
<evidence type="ECO:0000256" key="1">
    <source>
        <dbReference type="SAM" id="MobiDB-lite"/>
    </source>
</evidence>
<keyword evidence="2" id="KW-1185">Reference proteome</keyword>
<dbReference type="Proteomes" id="UP000492821">
    <property type="component" value="Unassembled WGS sequence"/>
</dbReference>
<dbReference type="AlphaFoldDB" id="A0A7E4UMN2"/>
<feature type="compositionally biased region" description="Polar residues" evidence="1">
    <location>
        <begin position="688"/>
        <end position="707"/>
    </location>
</feature>
<feature type="region of interest" description="Disordered" evidence="1">
    <location>
        <begin position="650"/>
        <end position="707"/>
    </location>
</feature>
<reference evidence="3" key="2">
    <citation type="submission" date="2020-10" db="UniProtKB">
        <authorList>
            <consortium name="WormBaseParasite"/>
        </authorList>
    </citation>
    <scope>IDENTIFICATION</scope>
</reference>
<protein>
    <submittedName>
        <fullName evidence="3">IgGFc_binding domain-containing protein</fullName>
    </submittedName>
</protein>